<gene>
    <name evidence="2" type="ORF">CKY01_06430</name>
</gene>
<organism evidence="2 3">
    <name type="scientific">Photorhabdus laumondii subsp. clarkei</name>
    <dbReference type="NCBI Taxonomy" id="2029685"/>
    <lineage>
        <taxon>Bacteria</taxon>
        <taxon>Pseudomonadati</taxon>
        <taxon>Pseudomonadota</taxon>
        <taxon>Gammaproteobacteria</taxon>
        <taxon>Enterobacterales</taxon>
        <taxon>Morganellaceae</taxon>
        <taxon>Photorhabdus</taxon>
    </lineage>
</organism>
<name>A0A329VLA1_9GAMM</name>
<dbReference type="Proteomes" id="UP000250870">
    <property type="component" value="Unassembled WGS sequence"/>
</dbReference>
<sequence>MLSQVYQELAHSRNLTVDYHQQINIGGNTDFNNMMVQERLTSKTGMRDSIPELFMFNDLLLSCVMPVFLHH</sequence>
<proteinExistence type="predicted"/>
<dbReference type="Gene3D" id="3.30.360.10">
    <property type="entry name" value="Dihydrodipicolinate Reductase, domain 2"/>
    <property type="match status" value="1"/>
</dbReference>
<dbReference type="Pfam" id="PF01658">
    <property type="entry name" value="Inos-1-P_synth"/>
    <property type="match status" value="1"/>
</dbReference>
<dbReference type="EMBL" id="NSCI01000006">
    <property type="protein sequence ID" value="RAW91817.1"/>
    <property type="molecule type" value="Genomic_DNA"/>
</dbReference>
<dbReference type="AlphaFoldDB" id="A0A329VLA1"/>
<dbReference type="SUPFAM" id="SSF55347">
    <property type="entry name" value="Glyceraldehyde-3-phosphate dehydrogenase-like, C-terminal domain"/>
    <property type="match status" value="1"/>
</dbReference>
<protein>
    <recommendedName>
        <fullName evidence="1">Myo-inositol-1-phosphate synthase GAPDH-like domain-containing protein</fullName>
    </recommendedName>
</protein>
<comment type="caution">
    <text evidence="2">The sequence shown here is derived from an EMBL/GenBank/DDBJ whole genome shotgun (WGS) entry which is preliminary data.</text>
</comment>
<evidence type="ECO:0000313" key="3">
    <source>
        <dbReference type="Proteomes" id="UP000250870"/>
    </source>
</evidence>
<evidence type="ECO:0000313" key="2">
    <source>
        <dbReference type="EMBL" id="RAW91817.1"/>
    </source>
</evidence>
<accession>A0A329VLA1</accession>
<dbReference type="InterPro" id="IPR013021">
    <property type="entry name" value="Myo-inos-1-P_Synthase_GAPDH"/>
</dbReference>
<evidence type="ECO:0000259" key="1">
    <source>
        <dbReference type="Pfam" id="PF01658"/>
    </source>
</evidence>
<reference evidence="2 3" key="1">
    <citation type="journal article" date="2018" name="Int. J. Syst. Evol. Microbiol.">
        <title>Whole-genome-based revisit of Photorhabdus phylogeny: proposal for the elevation of most Photorhabdus subspecies to the species level and description of one novel species Photorhabdus bodei sp. nov., and one novel subspecies Photorhabdus laumondii subsp. clarkei subsp. nov.</title>
        <authorList>
            <person name="Machado R.A.R."/>
            <person name="Wuthrich D."/>
            <person name="Kuhnert P."/>
            <person name="Arce C.C.M."/>
            <person name="Thonen L."/>
            <person name="Ruiz C."/>
            <person name="Zhang X."/>
            <person name="Robert C.A.M."/>
            <person name="Karimi J."/>
            <person name="Kamali S."/>
            <person name="Ma J."/>
            <person name="Bruggmann R."/>
            <person name="Erb M."/>
        </authorList>
    </citation>
    <scope>NUCLEOTIDE SEQUENCE [LARGE SCALE GENOMIC DNA]</scope>
    <source>
        <strain evidence="2 3">BOJ-47</strain>
    </source>
</reference>
<feature type="domain" description="Myo-inositol-1-phosphate synthase GAPDH-like" evidence="1">
    <location>
        <begin position="5"/>
        <end position="49"/>
    </location>
</feature>